<evidence type="ECO:0000256" key="2">
    <source>
        <dbReference type="ARBA" id="ARBA00022692"/>
    </source>
</evidence>
<evidence type="ECO:0000313" key="8">
    <source>
        <dbReference type="Proteomes" id="UP000007397"/>
    </source>
</evidence>
<dbReference type="STRING" id="866895.HBHAL_1342"/>
<reference evidence="7 8" key="1">
    <citation type="journal article" date="2013" name="Environ. Microbiol.">
        <title>Chloride and organic osmolytes: a hybrid strategy to cope with elevated salinities by the moderately halophilic, chloride-dependent bacterium Halobacillus halophilus.</title>
        <authorList>
            <person name="Saum S.H."/>
            <person name="Pfeiffer F."/>
            <person name="Palm P."/>
            <person name="Rampp M."/>
            <person name="Schuster S.C."/>
            <person name="Muller V."/>
            <person name="Oesterhelt D."/>
        </authorList>
    </citation>
    <scope>NUCLEOTIDE SEQUENCE [LARGE SCALE GENOMIC DNA]</scope>
    <source>
        <strain evidence="8">ATCC 35676 / DSM 2266 / JCM 20832 / KCTC 3685 / LMG 17431 / NBRC 102448 / NCIMB 2269</strain>
    </source>
</reference>
<evidence type="ECO:0000256" key="4">
    <source>
        <dbReference type="ARBA" id="ARBA00023136"/>
    </source>
</evidence>
<keyword evidence="8" id="KW-1185">Reference proteome</keyword>
<dbReference type="PIRSF" id="PIRSF029962">
    <property type="entry name" value="UCP029962"/>
    <property type="match status" value="1"/>
</dbReference>
<evidence type="ECO:0000313" key="7">
    <source>
        <dbReference type="EMBL" id="CCG43716.1"/>
    </source>
</evidence>
<dbReference type="AlphaFoldDB" id="I0JHU8"/>
<dbReference type="Proteomes" id="UP000007397">
    <property type="component" value="Chromosome"/>
</dbReference>
<sequence length="108" mass="13026">MPSGYRNRQGKGGELVLRLWRRIKFVFNVRKSVPFMLRFFRSNEVSVRKKWLSVLFLLGYILFPWDVIPDFLVLFGIFDDLTVFTYITQWMVKTAPLSLKEDFRIEER</sequence>
<feature type="domain" description="DUF1232" evidence="6">
    <location>
        <begin position="51"/>
        <end position="85"/>
    </location>
</feature>
<accession>I0JHU8</accession>
<dbReference type="PATRIC" id="fig|866895.3.peg.342"/>
<dbReference type="InterPro" id="IPR010652">
    <property type="entry name" value="DUF1232"/>
</dbReference>
<dbReference type="EMBL" id="HE717023">
    <property type="protein sequence ID" value="CCG43716.1"/>
    <property type="molecule type" value="Genomic_DNA"/>
</dbReference>
<gene>
    <name evidence="7" type="ordered locus">HBHAL_1342</name>
</gene>
<evidence type="ECO:0000256" key="1">
    <source>
        <dbReference type="ARBA" id="ARBA00004127"/>
    </source>
</evidence>
<proteinExistence type="predicted"/>
<keyword evidence="4 5" id="KW-0472">Membrane</keyword>
<dbReference type="InterPro" id="IPR016941">
    <property type="entry name" value="UCP029962"/>
</dbReference>
<comment type="subcellular location">
    <subcellularLocation>
        <location evidence="1">Endomembrane system</location>
        <topology evidence="1">Multi-pass membrane protein</topology>
    </subcellularLocation>
</comment>
<dbReference type="KEGG" id="hhd:HBHAL_1342"/>
<dbReference type="GO" id="GO:0012505">
    <property type="term" value="C:endomembrane system"/>
    <property type="evidence" value="ECO:0007669"/>
    <property type="project" value="UniProtKB-SubCell"/>
</dbReference>
<organism evidence="7 8">
    <name type="scientific">Halobacillus halophilus (strain ATCC 35676 / DSM 2266 / JCM 20832 / KCTC 3685 / LMG 17431 / NBRC 102448 / NCIMB 2269)</name>
    <name type="common">Sporosarcina halophila</name>
    <dbReference type="NCBI Taxonomy" id="866895"/>
    <lineage>
        <taxon>Bacteria</taxon>
        <taxon>Bacillati</taxon>
        <taxon>Bacillota</taxon>
        <taxon>Bacilli</taxon>
        <taxon>Bacillales</taxon>
        <taxon>Bacillaceae</taxon>
        <taxon>Halobacillus</taxon>
    </lineage>
</organism>
<keyword evidence="2 5" id="KW-0812">Transmembrane</keyword>
<evidence type="ECO:0000256" key="5">
    <source>
        <dbReference type="SAM" id="Phobius"/>
    </source>
</evidence>
<dbReference type="Pfam" id="PF06803">
    <property type="entry name" value="DUF1232"/>
    <property type="match status" value="1"/>
</dbReference>
<feature type="transmembrane region" description="Helical" evidence="5">
    <location>
        <begin position="51"/>
        <end position="78"/>
    </location>
</feature>
<evidence type="ECO:0000256" key="3">
    <source>
        <dbReference type="ARBA" id="ARBA00022989"/>
    </source>
</evidence>
<evidence type="ECO:0000259" key="6">
    <source>
        <dbReference type="Pfam" id="PF06803"/>
    </source>
</evidence>
<name>I0JHU8_HALH3</name>
<protein>
    <recommendedName>
        <fullName evidence="6">DUF1232 domain-containing protein</fullName>
    </recommendedName>
</protein>
<keyword evidence="3 5" id="KW-1133">Transmembrane helix</keyword>
<dbReference type="eggNOG" id="COG3339">
    <property type="taxonomic scope" value="Bacteria"/>
</dbReference>
<dbReference type="HOGENOM" id="CLU_139031_2_0_9"/>